<dbReference type="RefSeq" id="WP_023844111.1">
    <property type="nucleotide sequence ID" value="NZ_AZAJ01000001.1"/>
</dbReference>
<dbReference type="OrthoDB" id="122964at2157"/>
<dbReference type="EMBL" id="AZAJ01000001">
    <property type="protein sequence ID" value="ETA66975.1"/>
    <property type="molecule type" value="Genomic_DNA"/>
</dbReference>
<keyword evidence="2" id="KW-0560">Oxidoreductase</keyword>
<dbReference type="InterPro" id="IPR001155">
    <property type="entry name" value="OxRdtase_FMN_N"/>
</dbReference>
<dbReference type="PANTHER" id="PTHR43656">
    <property type="entry name" value="BINDING OXIDOREDUCTASE, PUTATIVE (AFU_ORTHOLOGUE AFUA_2G08260)-RELATED"/>
    <property type="match status" value="1"/>
</dbReference>
<name>W9DPD5_METTI</name>
<protein>
    <submittedName>
        <fullName evidence="4">NADH:flavin oxidoreductase</fullName>
    </submittedName>
</protein>
<dbReference type="Pfam" id="PF00724">
    <property type="entry name" value="Oxidored_FMN"/>
    <property type="match status" value="1"/>
</dbReference>
<dbReference type="AlphaFoldDB" id="W9DPD5"/>
<dbReference type="PANTHER" id="PTHR43656:SF2">
    <property type="entry name" value="BINDING OXIDOREDUCTASE, PUTATIVE (AFU_ORTHOLOGUE AFUA_2G08260)-RELATED"/>
    <property type="match status" value="1"/>
</dbReference>
<dbReference type="Gene3D" id="3.20.20.70">
    <property type="entry name" value="Aldolase class I"/>
    <property type="match status" value="1"/>
</dbReference>
<dbReference type="InterPro" id="IPR051799">
    <property type="entry name" value="NADH_flavin_oxidoreductase"/>
</dbReference>
<evidence type="ECO:0000313" key="4">
    <source>
        <dbReference type="EMBL" id="ETA66975.1"/>
    </source>
</evidence>
<evidence type="ECO:0000256" key="2">
    <source>
        <dbReference type="ARBA" id="ARBA00023002"/>
    </source>
</evidence>
<dbReference type="SUPFAM" id="SSF51395">
    <property type="entry name" value="FMN-linked oxidoreductases"/>
    <property type="match status" value="1"/>
</dbReference>
<evidence type="ECO:0000313" key="5">
    <source>
        <dbReference type="Proteomes" id="UP000019483"/>
    </source>
</evidence>
<feature type="domain" description="NADH:flavin oxidoreductase/NADH oxidase N-terminal" evidence="3">
    <location>
        <begin position="2"/>
        <end position="336"/>
    </location>
</feature>
<keyword evidence="1" id="KW-0285">Flavoprotein</keyword>
<organism evidence="4 5">
    <name type="scientific">Methanolobus tindarius DSM 2278</name>
    <dbReference type="NCBI Taxonomy" id="1090322"/>
    <lineage>
        <taxon>Archaea</taxon>
        <taxon>Methanobacteriati</taxon>
        <taxon>Methanobacteriota</taxon>
        <taxon>Stenosarchaea group</taxon>
        <taxon>Methanomicrobia</taxon>
        <taxon>Methanosarcinales</taxon>
        <taxon>Methanosarcinaceae</taxon>
        <taxon>Methanolobus</taxon>
    </lineage>
</organism>
<dbReference type="GO" id="GO:0010181">
    <property type="term" value="F:FMN binding"/>
    <property type="evidence" value="ECO:0007669"/>
    <property type="project" value="InterPro"/>
</dbReference>
<proteinExistence type="predicted"/>
<dbReference type="CDD" id="cd02803">
    <property type="entry name" value="OYE_like_FMN_family"/>
    <property type="match status" value="1"/>
</dbReference>
<reference evidence="4 5" key="1">
    <citation type="submission" date="2013-08" db="EMBL/GenBank/DDBJ databases">
        <authorList>
            <consortium name="DOE Joint Genome Institute"/>
            <person name="Eisen J."/>
            <person name="Huntemann M."/>
            <person name="Han J."/>
            <person name="Chen A."/>
            <person name="Kyrpides N."/>
            <person name="Mavromatis K."/>
            <person name="Markowitz V."/>
            <person name="Palaniappan K."/>
            <person name="Ivanova N."/>
            <person name="Schaumberg A."/>
            <person name="Pati A."/>
            <person name="Liolios K."/>
            <person name="Nordberg H.P."/>
            <person name="Cantor M.N."/>
            <person name="Hua S.X."/>
            <person name="Woyke T."/>
        </authorList>
    </citation>
    <scope>NUCLEOTIDE SEQUENCE [LARGE SCALE GENOMIC DNA]</scope>
    <source>
        <strain evidence="4 5">DSM 2278</strain>
    </source>
</reference>
<dbReference type="Proteomes" id="UP000019483">
    <property type="component" value="Unassembled WGS sequence"/>
</dbReference>
<dbReference type="InterPro" id="IPR013785">
    <property type="entry name" value="Aldolase_TIM"/>
</dbReference>
<accession>W9DPD5</accession>
<sequence>MLFEPIMLGNMEVPNRFVRSATHEWMAESDGTPTDRIGDMYEELARGEVGLIITGYAYVNPNGKSDNLQQGIYDDKFIEPYRKIVSRVHEYESKIVVQIVHGGRQTMMTADNPVILAPSAVTNKRNGTTPEEMTEEEVLQTIEDFANAARRAKEAGFDGVQLHAAHGFLLSNFISPYTNRRKDRWGGSTEKRTQVILDIIDRIHEMIGDEFPILVKLNATDGFPEGTKNVLDAPECVEIAKILASNGVCAIEVSGGIVEAGQQMFRTKINTADAEAYYRGYSKMIKEAVDVPVMVVGGIRSKYVIEQLLTDGYADMVSLCRPLICEPDLVSKFKNGDIEVAKCVSCNLCSDESGIKCNYDFDKSDREQS</sequence>
<gene>
    <name evidence="4" type="ORF">MettiDRAFT_0380</name>
</gene>
<comment type="caution">
    <text evidence="4">The sequence shown here is derived from an EMBL/GenBank/DDBJ whole genome shotgun (WGS) entry which is preliminary data.</text>
</comment>
<evidence type="ECO:0000259" key="3">
    <source>
        <dbReference type="Pfam" id="PF00724"/>
    </source>
</evidence>
<dbReference type="GO" id="GO:0016491">
    <property type="term" value="F:oxidoreductase activity"/>
    <property type="evidence" value="ECO:0007669"/>
    <property type="project" value="UniProtKB-KW"/>
</dbReference>
<dbReference type="STRING" id="1090322.MettiDRAFT_0380"/>
<keyword evidence="5" id="KW-1185">Reference proteome</keyword>
<evidence type="ECO:0000256" key="1">
    <source>
        <dbReference type="ARBA" id="ARBA00022630"/>
    </source>
</evidence>